<evidence type="ECO:0000313" key="3">
    <source>
        <dbReference type="EMBL" id="KAJ3596918.1"/>
    </source>
</evidence>
<evidence type="ECO:0000256" key="2">
    <source>
        <dbReference type="ARBA" id="ARBA00023136"/>
    </source>
</evidence>
<dbReference type="GO" id="GO:0005509">
    <property type="term" value="F:calcium ion binding"/>
    <property type="evidence" value="ECO:0007669"/>
    <property type="project" value="InterPro"/>
</dbReference>
<sequence length="55" mass="5770">MAANAINTPKPLVIWYHTFVSEEAGPNTLVATVLAKDPDGGGITYSLTAGNEPVR</sequence>
<protein>
    <recommendedName>
        <fullName evidence="5">Cadherin domain-containing protein</fullName>
    </recommendedName>
</protein>
<dbReference type="CDD" id="cd11304">
    <property type="entry name" value="Cadherin_repeat"/>
    <property type="match status" value="1"/>
</dbReference>
<dbReference type="EMBL" id="JANIIK010000110">
    <property type="protein sequence ID" value="KAJ3596918.1"/>
    <property type="molecule type" value="Genomic_DNA"/>
</dbReference>
<dbReference type="OrthoDB" id="6252479at2759"/>
<organism evidence="3 4">
    <name type="scientific">Muraenolepis orangiensis</name>
    <name type="common">Patagonian moray cod</name>
    <dbReference type="NCBI Taxonomy" id="630683"/>
    <lineage>
        <taxon>Eukaryota</taxon>
        <taxon>Metazoa</taxon>
        <taxon>Chordata</taxon>
        <taxon>Craniata</taxon>
        <taxon>Vertebrata</taxon>
        <taxon>Euteleostomi</taxon>
        <taxon>Actinopterygii</taxon>
        <taxon>Neopterygii</taxon>
        <taxon>Teleostei</taxon>
        <taxon>Neoteleostei</taxon>
        <taxon>Acanthomorphata</taxon>
        <taxon>Zeiogadaria</taxon>
        <taxon>Gadariae</taxon>
        <taxon>Gadiformes</taxon>
        <taxon>Muraenolepidoidei</taxon>
        <taxon>Muraenolepididae</taxon>
        <taxon>Muraenolepis</taxon>
    </lineage>
</organism>
<feature type="non-terminal residue" evidence="3">
    <location>
        <position position="55"/>
    </location>
</feature>
<name>A0A9Q0DYY0_9TELE</name>
<reference evidence="3" key="1">
    <citation type="submission" date="2022-07" db="EMBL/GenBank/DDBJ databases">
        <title>Chromosome-level genome of Muraenolepis orangiensis.</title>
        <authorList>
            <person name="Kim J."/>
        </authorList>
    </citation>
    <scope>NUCLEOTIDE SEQUENCE</scope>
    <source>
        <strain evidence="3">KU_S4_2022</strain>
        <tissue evidence="3">Muscle</tissue>
    </source>
</reference>
<evidence type="ECO:0008006" key="5">
    <source>
        <dbReference type="Google" id="ProtNLM"/>
    </source>
</evidence>
<keyword evidence="2" id="KW-0472">Membrane</keyword>
<gene>
    <name evidence="3" type="ORF">NHX12_003318</name>
</gene>
<comment type="caution">
    <text evidence="3">The sequence shown here is derived from an EMBL/GenBank/DDBJ whole genome shotgun (WGS) entry which is preliminary data.</text>
</comment>
<dbReference type="GO" id="GO:0016020">
    <property type="term" value="C:membrane"/>
    <property type="evidence" value="ECO:0007669"/>
    <property type="project" value="UniProtKB-SubCell"/>
</dbReference>
<comment type="subcellular location">
    <subcellularLocation>
        <location evidence="1">Membrane</location>
    </subcellularLocation>
</comment>
<dbReference type="AlphaFoldDB" id="A0A9Q0DYY0"/>
<keyword evidence="4" id="KW-1185">Reference proteome</keyword>
<dbReference type="SUPFAM" id="SSF49313">
    <property type="entry name" value="Cadherin-like"/>
    <property type="match status" value="1"/>
</dbReference>
<dbReference type="InterPro" id="IPR015919">
    <property type="entry name" value="Cadherin-like_sf"/>
</dbReference>
<evidence type="ECO:0000313" key="4">
    <source>
        <dbReference type="Proteomes" id="UP001148018"/>
    </source>
</evidence>
<evidence type="ECO:0000256" key="1">
    <source>
        <dbReference type="ARBA" id="ARBA00004370"/>
    </source>
</evidence>
<accession>A0A9Q0DYY0</accession>
<proteinExistence type="predicted"/>
<dbReference type="Proteomes" id="UP001148018">
    <property type="component" value="Unassembled WGS sequence"/>
</dbReference>
<dbReference type="Gene3D" id="2.60.40.60">
    <property type="entry name" value="Cadherins"/>
    <property type="match status" value="1"/>
</dbReference>